<keyword evidence="1" id="KW-0812">Transmembrane</keyword>
<protein>
    <submittedName>
        <fullName evidence="2">Uncharacterized protein</fullName>
    </submittedName>
</protein>
<keyword evidence="1" id="KW-1133">Transmembrane helix</keyword>
<keyword evidence="1" id="KW-0472">Membrane</keyword>
<name>G9P471_HYPAI</name>
<gene>
    <name evidence="2" type="ORF">TRIATDRAFT_84314</name>
</gene>
<reference evidence="2 3" key="1">
    <citation type="journal article" date="2011" name="Genome Biol.">
        <title>Comparative genome sequence analysis underscores mycoparasitism as the ancestral life style of Trichoderma.</title>
        <authorList>
            <person name="Kubicek C.P."/>
            <person name="Herrera-Estrella A."/>
            <person name="Seidl-Seiboth V."/>
            <person name="Martinez D.A."/>
            <person name="Druzhinina I.S."/>
            <person name="Thon M."/>
            <person name="Zeilinger S."/>
            <person name="Casas-Flores S."/>
            <person name="Horwitz B.A."/>
            <person name="Mukherjee P.K."/>
            <person name="Mukherjee M."/>
            <person name="Kredics L."/>
            <person name="Alcaraz L.D."/>
            <person name="Aerts A."/>
            <person name="Antal Z."/>
            <person name="Atanasova L."/>
            <person name="Cervantes-Badillo M.G."/>
            <person name="Challacombe J."/>
            <person name="Chertkov O."/>
            <person name="McCluskey K."/>
            <person name="Coulpier F."/>
            <person name="Deshpande N."/>
            <person name="von Doehren H."/>
            <person name="Ebbole D.J."/>
            <person name="Esquivel-Naranjo E.U."/>
            <person name="Fekete E."/>
            <person name="Flipphi M."/>
            <person name="Glaser F."/>
            <person name="Gomez-Rodriguez E.Y."/>
            <person name="Gruber S."/>
            <person name="Han C."/>
            <person name="Henrissat B."/>
            <person name="Hermosa R."/>
            <person name="Hernandez-Onate M."/>
            <person name="Karaffa L."/>
            <person name="Kosti I."/>
            <person name="Le Crom S."/>
            <person name="Lindquist E."/>
            <person name="Lucas S."/>
            <person name="Luebeck M."/>
            <person name="Luebeck P.S."/>
            <person name="Margeot A."/>
            <person name="Metz B."/>
            <person name="Misra M."/>
            <person name="Nevalainen H."/>
            <person name="Omann M."/>
            <person name="Packer N."/>
            <person name="Perrone G."/>
            <person name="Uresti-Rivera E.E."/>
            <person name="Salamov A."/>
            <person name="Schmoll M."/>
            <person name="Seiboth B."/>
            <person name="Shapiro H."/>
            <person name="Sukno S."/>
            <person name="Tamayo-Ramos J.A."/>
            <person name="Tisch D."/>
            <person name="Wiest A."/>
            <person name="Wilkinson H.H."/>
            <person name="Zhang M."/>
            <person name="Coutinho P.M."/>
            <person name="Kenerley C.M."/>
            <person name="Monte E."/>
            <person name="Baker S.E."/>
            <person name="Grigoriev I.V."/>
        </authorList>
    </citation>
    <scope>NUCLEOTIDE SEQUENCE [LARGE SCALE GENOMIC DNA]</scope>
    <source>
        <strain evidence="3">ATCC 20476 / IMI 206040</strain>
    </source>
</reference>
<organism evidence="2 3">
    <name type="scientific">Hypocrea atroviridis (strain ATCC 20476 / IMI 206040)</name>
    <name type="common">Trichoderma atroviride</name>
    <dbReference type="NCBI Taxonomy" id="452589"/>
    <lineage>
        <taxon>Eukaryota</taxon>
        <taxon>Fungi</taxon>
        <taxon>Dikarya</taxon>
        <taxon>Ascomycota</taxon>
        <taxon>Pezizomycotina</taxon>
        <taxon>Sordariomycetes</taxon>
        <taxon>Hypocreomycetidae</taxon>
        <taxon>Hypocreales</taxon>
        <taxon>Hypocreaceae</taxon>
        <taxon>Trichoderma</taxon>
    </lineage>
</organism>
<feature type="transmembrane region" description="Helical" evidence="1">
    <location>
        <begin position="21"/>
        <end position="40"/>
    </location>
</feature>
<evidence type="ECO:0000256" key="1">
    <source>
        <dbReference type="SAM" id="Phobius"/>
    </source>
</evidence>
<dbReference type="HOGENOM" id="CLU_1129185_0_0_1"/>
<proteinExistence type="predicted"/>
<accession>G9P471</accession>
<sequence>MGIYSMDEQIMRRARYRVGYMHLYVAQRYSVAACWLFTAMSHRIMTTAQKPPGIETSLADTMARADGSRAGFNYGTVLASFMLLPALESCSLPSHFASHATTGHVSLAFSTATARLSYVRAAVALTTEVCSAGSGGRRRGLIHAHLPIIGPRTRSIYAWRSGKASSFAGPAWAASDMNTSRMDWEPQGALLNGMCLTGAGCRASDPRDRMKLSVTASLSSHAATRNTCWQQPASQLYGHEAVRRDL</sequence>
<evidence type="ECO:0000313" key="3">
    <source>
        <dbReference type="Proteomes" id="UP000005426"/>
    </source>
</evidence>
<dbReference type="AlphaFoldDB" id="G9P471"/>
<evidence type="ECO:0000313" key="2">
    <source>
        <dbReference type="EMBL" id="EHK41915.1"/>
    </source>
</evidence>
<dbReference type="Proteomes" id="UP000005426">
    <property type="component" value="Unassembled WGS sequence"/>
</dbReference>
<keyword evidence="3" id="KW-1185">Reference proteome</keyword>
<dbReference type="EMBL" id="ABDG02000027">
    <property type="protein sequence ID" value="EHK41915.1"/>
    <property type="molecule type" value="Genomic_DNA"/>
</dbReference>
<comment type="caution">
    <text evidence="2">The sequence shown here is derived from an EMBL/GenBank/DDBJ whole genome shotgun (WGS) entry which is preliminary data.</text>
</comment>